<name>A0A3B0W413_9ZZZZ</name>
<gene>
    <name evidence="1" type="ORF">MNBD_GAMMA05-2548</name>
</gene>
<accession>A0A3B0W413</accession>
<dbReference type="AlphaFoldDB" id="A0A3B0W413"/>
<sequence length="180" mass="20907">MSALFEQCSLYLHPENNLTLKTSSLISELEKIGLIAKPINEKHFYIGENYLNYIAYMGCAPAIKLEASDNNESFCFIKIHHYEQKKLIVSKTQKKTPQCPECKKPVKNWEKIITDKSLFCKICNSTAHIEEYNWRKMGGFAQLFIEITDVFPKEAIPQPSLLDKLYNITESNWSYFYSCN</sequence>
<organism evidence="1">
    <name type="scientific">hydrothermal vent metagenome</name>
    <dbReference type="NCBI Taxonomy" id="652676"/>
    <lineage>
        <taxon>unclassified sequences</taxon>
        <taxon>metagenomes</taxon>
        <taxon>ecological metagenomes</taxon>
    </lineage>
</organism>
<proteinExistence type="predicted"/>
<dbReference type="EMBL" id="UOFE01000006">
    <property type="protein sequence ID" value="VAW50615.1"/>
    <property type="molecule type" value="Genomic_DNA"/>
</dbReference>
<protein>
    <submittedName>
        <fullName evidence="1">Uncharacterized protein</fullName>
    </submittedName>
</protein>
<reference evidence="1" key="1">
    <citation type="submission" date="2018-06" db="EMBL/GenBank/DDBJ databases">
        <authorList>
            <person name="Zhirakovskaya E."/>
        </authorList>
    </citation>
    <scope>NUCLEOTIDE SEQUENCE</scope>
</reference>
<evidence type="ECO:0000313" key="1">
    <source>
        <dbReference type="EMBL" id="VAW50615.1"/>
    </source>
</evidence>